<comment type="function">
    <text evidence="7">Component of the SMC5-SMC6 complex, that promotes sister chromatid alignment after DNA damage and facilitates double-stranded DNA breaks (DSBs) repair via homologous recombination between sister chromatids.</text>
</comment>
<evidence type="ECO:0000256" key="2">
    <source>
        <dbReference type="ARBA" id="ARBA00008997"/>
    </source>
</evidence>
<feature type="domain" description="Nse4/EID protein Nse3/MAGE-binding" evidence="10">
    <location>
        <begin position="145"/>
        <end position="198"/>
    </location>
</feature>
<keyword evidence="12" id="KW-1185">Reference proteome</keyword>
<evidence type="ECO:0000259" key="10">
    <source>
        <dbReference type="Pfam" id="PF15412"/>
    </source>
</evidence>
<evidence type="ECO:0000256" key="6">
    <source>
        <dbReference type="ARBA" id="ARBA00023242"/>
    </source>
</evidence>
<evidence type="ECO:0000259" key="9">
    <source>
        <dbReference type="Pfam" id="PF08743"/>
    </source>
</evidence>
<comment type="subcellular location">
    <subcellularLocation>
        <location evidence="1 7">Nucleus</location>
    </subcellularLocation>
</comment>
<evidence type="ECO:0000256" key="3">
    <source>
        <dbReference type="ARBA" id="ARBA00022763"/>
    </source>
</evidence>
<dbReference type="EMBL" id="CABFNS010000858">
    <property type="protein sequence ID" value="VUC33134.1"/>
    <property type="molecule type" value="Genomic_DNA"/>
</dbReference>
<dbReference type="InterPro" id="IPR014854">
    <property type="entry name" value="Nse4_C"/>
</dbReference>
<feature type="region of interest" description="Disordered" evidence="8">
    <location>
        <begin position="192"/>
        <end position="224"/>
    </location>
</feature>
<keyword evidence="4 7" id="KW-0233">DNA recombination</keyword>
<evidence type="ECO:0000256" key="7">
    <source>
        <dbReference type="RuleBase" id="RU365071"/>
    </source>
</evidence>
<evidence type="ECO:0000256" key="1">
    <source>
        <dbReference type="ARBA" id="ARBA00004123"/>
    </source>
</evidence>
<feature type="compositionally biased region" description="Acidic residues" evidence="8">
    <location>
        <begin position="71"/>
        <end position="89"/>
    </location>
</feature>
<comment type="similarity">
    <text evidence="2 7">Belongs to the NSE4 family.</text>
</comment>
<dbReference type="PANTHER" id="PTHR16140">
    <property type="entry name" value="NON-STRUCTURAL MAINTENANCE OF CHROMOSOMES ELEMENT 4"/>
    <property type="match status" value="1"/>
</dbReference>
<keyword evidence="6 7" id="KW-0539">Nucleus</keyword>
<proteinExistence type="inferred from homology"/>
<keyword evidence="5 7" id="KW-0234">DNA repair</keyword>
<protein>
    <recommendedName>
        <fullName evidence="7">Non-structural maintenance of chromosomes element 4</fullName>
    </recommendedName>
</protein>
<dbReference type="Pfam" id="PF08743">
    <property type="entry name" value="Nse4_C"/>
    <property type="match status" value="1"/>
</dbReference>
<evidence type="ECO:0000256" key="4">
    <source>
        <dbReference type="ARBA" id="ARBA00023172"/>
    </source>
</evidence>
<reference evidence="11 12" key="1">
    <citation type="submission" date="2019-06" db="EMBL/GenBank/DDBJ databases">
        <authorList>
            <person name="Broberg M."/>
        </authorList>
    </citation>
    <scope>NUCLEOTIDE SEQUENCE [LARGE SCALE GENOMIC DNA]</scope>
</reference>
<evidence type="ECO:0000313" key="12">
    <source>
        <dbReference type="Proteomes" id="UP000766486"/>
    </source>
</evidence>
<organism evidence="11 12">
    <name type="scientific">Bionectria ochroleuca</name>
    <name type="common">Gliocladium roseum</name>
    <dbReference type="NCBI Taxonomy" id="29856"/>
    <lineage>
        <taxon>Eukaryota</taxon>
        <taxon>Fungi</taxon>
        <taxon>Dikarya</taxon>
        <taxon>Ascomycota</taxon>
        <taxon>Pezizomycotina</taxon>
        <taxon>Sordariomycetes</taxon>
        <taxon>Hypocreomycetidae</taxon>
        <taxon>Hypocreales</taxon>
        <taxon>Bionectriaceae</taxon>
        <taxon>Clonostachys</taxon>
    </lineage>
</organism>
<feature type="compositionally biased region" description="Low complexity" evidence="8">
    <location>
        <begin position="8"/>
        <end position="17"/>
    </location>
</feature>
<dbReference type="InterPro" id="IPR027786">
    <property type="entry name" value="Nse4/EID"/>
</dbReference>
<feature type="region of interest" description="Disordered" evidence="8">
    <location>
        <begin position="1"/>
        <end position="96"/>
    </location>
</feature>
<feature type="compositionally biased region" description="Acidic residues" evidence="8">
    <location>
        <begin position="43"/>
        <end position="52"/>
    </location>
</feature>
<gene>
    <name evidence="11" type="ORF">CLO192961_LOCUS341170</name>
</gene>
<dbReference type="Proteomes" id="UP000766486">
    <property type="component" value="Unassembled WGS sequence"/>
</dbReference>
<evidence type="ECO:0000313" key="11">
    <source>
        <dbReference type="EMBL" id="VUC33134.1"/>
    </source>
</evidence>
<comment type="subunit">
    <text evidence="7">Component of the SMC5-SMC6 complex.</text>
</comment>
<evidence type="ECO:0000256" key="5">
    <source>
        <dbReference type="ARBA" id="ARBA00023204"/>
    </source>
</evidence>
<feature type="domain" description="Non-structural maintenance of chromosome element 4 C-terminal" evidence="9">
    <location>
        <begin position="346"/>
        <end position="434"/>
    </location>
</feature>
<name>A0ABY6UTC7_BIOOC</name>
<sequence length="452" mass="50550">MSDDSSAEDAASATPSSISAKRKRRDTVMTQSSSRRQRTLESENSESDESDDGSSVQIQSGGRRDGSNARDDDDSGEQTDEDFYDPDQPLEERRKVQRGLRGLLKDVIEKREEYLQGDSRGLKETIEKANSILKQVKRPGEAASDSRLLVSTTDLSYQRTLRLTHGTLAQGLNVDDFVSRCIVYMRQGRGIEDDDAPELSSTQRQRRTATSREPGEDDEDIGDEGDMMNWSHLGCFAVLPNIRRPALPGFLLGPLSVEKKARKIAKRSAPLRPNDLRETRPEVLDVASLAKKENDLTAICGQILQQLVKTQSEVQQTVVDLIDDDMPDNEKVNIMHQHGLRSTGGIDLLRFVVNPRSFGQTVENIFYVSFLIRDGRVSIEYDDNDLPSLAPVMRESDEEPSLRQGGSKHQAILSMDMATWEDIVETLELTEPLIKHRAESTLDNPGAKGWYS</sequence>
<evidence type="ECO:0000256" key="8">
    <source>
        <dbReference type="SAM" id="MobiDB-lite"/>
    </source>
</evidence>
<dbReference type="PANTHER" id="PTHR16140:SF0">
    <property type="entry name" value="NON-STRUCTURAL MAINTENANCE OF CHROMOSOMES ELEMENT 4"/>
    <property type="match status" value="1"/>
</dbReference>
<accession>A0ABY6UTC7</accession>
<dbReference type="Pfam" id="PF15412">
    <property type="entry name" value="Nse4-Nse3_bdg"/>
    <property type="match status" value="1"/>
</dbReference>
<keyword evidence="3 7" id="KW-0227">DNA damage</keyword>
<comment type="caution">
    <text evidence="11">The sequence shown here is derived from an EMBL/GenBank/DDBJ whole genome shotgun (WGS) entry which is preliminary data.</text>
</comment>
<dbReference type="InterPro" id="IPR029225">
    <property type="entry name" value="Nse4_Nse3-bd"/>
</dbReference>
<feature type="compositionally biased region" description="Acidic residues" evidence="8">
    <location>
        <begin position="215"/>
        <end position="224"/>
    </location>
</feature>